<sequence length="301" mass="32657">MGARQSWILAALLGAACAPGAAAPEAPSQADTPLAFIGNFYRDYFADPAAARKRHVDSGGFYSPGLLKLMDANRAACLKVARQGSQCGWNADGDEFLHAQERDPALTLASSGFVAKAAGANTVDVRFLLFPGQADTQRAIRYRLLRHQGRWRVDDATGAAKGGYRRENSLRYAIAAETRYVNGSVLDAAEAATWVNLYVEGEMADAFARFAAFPLTVCQGGDGCTAYRENDARLPALVGTLKQRYFDKGVVRPVLPASTLVVPKVPGEGSVVRNGPFDFTFRRGLWRLTQVDLRRAPVRQQ</sequence>
<reference evidence="2 3" key="1">
    <citation type="submission" date="2018-12" db="EMBL/GenBank/DDBJ databases">
        <authorList>
            <person name="Yang E."/>
        </authorList>
    </citation>
    <scope>NUCLEOTIDE SEQUENCE [LARGE SCALE GENOMIC DNA]</scope>
    <source>
        <strain evidence="2 3">SOD</strain>
    </source>
</reference>
<accession>A0A430HQR5</accession>
<evidence type="ECO:0000313" key="2">
    <source>
        <dbReference type="EMBL" id="RSZ59862.1"/>
    </source>
</evidence>
<dbReference type="EMBL" id="RXLQ01000003">
    <property type="protein sequence ID" value="RSZ59862.1"/>
    <property type="molecule type" value="Genomic_DNA"/>
</dbReference>
<comment type="caution">
    <text evidence="2">The sequence shown here is derived from an EMBL/GenBank/DDBJ whole genome shotgun (WGS) entry which is preliminary data.</text>
</comment>
<dbReference type="OrthoDB" id="8754715at2"/>
<evidence type="ECO:0000256" key="1">
    <source>
        <dbReference type="SAM" id="SignalP"/>
    </source>
</evidence>
<dbReference type="Proteomes" id="UP000278085">
    <property type="component" value="Unassembled WGS sequence"/>
</dbReference>
<protein>
    <recommendedName>
        <fullName evidence="4">DUF3828 domain-containing protein</fullName>
    </recommendedName>
</protein>
<proteinExistence type="predicted"/>
<keyword evidence="1" id="KW-0732">Signal</keyword>
<organism evidence="2 3">
    <name type="scientific">Massilia atriviolacea</name>
    <dbReference type="NCBI Taxonomy" id="2495579"/>
    <lineage>
        <taxon>Bacteria</taxon>
        <taxon>Pseudomonadati</taxon>
        <taxon>Pseudomonadota</taxon>
        <taxon>Betaproteobacteria</taxon>
        <taxon>Burkholderiales</taxon>
        <taxon>Oxalobacteraceae</taxon>
        <taxon>Telluria group</taxon>
        <taxon>Massilia</taxon>
    </lineage>
</organism>
<name>A0A430HQR5_9BURK</name>
<feature type="signal peptide" evidence="1">
    <location>
        <begin position="1"/>
        <end position="22"/>
    </location>
</feature>
<keyword evidence="3" id="KW-1185">Reference proteome</keyword>
<gene>
    <name evidence="2" type="ORF">EJB06_06655</name>
</gene>
<evidence type="ECO:0000313" key="3">
    <source>
        <dbReference type="Proteomes" id="UP000278085"/>
    </source>
</evidence>
<evidence type="ECO:0008006" key="4">
    <source>
        <dbReference type="Google" id="ProtNLM"/>
    </source>
</evidence>
<dbReference type="RefSeq" id="WP_126073224.1">
    <property type="nucleotide sequence ID" value="NZ_CP051166.1"/>
</dbReference>
<dbReference type="PROSITE" id="PS51257">
    <property type="entry name" value="PROKAR_LIPOPROTEIN"/>
    <property type="match status" value="1"/>
</dbReference>
<dbReference type="AlphaFoldDB" id="A0A430HQR5"/>
<feature type="chain" id="PRO_5019365760" description="DUF3828 domain-containing protein" evidence="1">
    <location>
        <begin position="23"/>
        <end position="301"/>
    </location>
</feature>